<evidence type="ECO:0000313" key="2">
    <source>
        <dbReference type="Proteomes" id="UP000179860"/>
    </source>
</evidence>
<dbReference type="KEGG" id="pspw:BJG93_04575"/>
<reference evidence="1" key="2">
    <citation type="submission" date="2021-06" db="EMBL/GenBank/DDBJ databases">
        <authorList>
            <person name="Rogers T.H."/>
            <person name="Ramsay J.P."/>
            <person name="Wang P."/>
            <person name="Terpolilli J."/>
        </authorList>
    </citation>
    <scope>NUCLEOTIDE SEQUENCE</scope>
    <source>
        <strain evidence="1">WSM5005</strain>
    </source>
</reference>
<dbReference type="PANTHER" id="PTHR43739:SF5">
    <property type="entry name" value="EXO-ALPHA-SIALIDASE"/>
    <property type="match status" value="1"/>
</dbReference>
<dbReference type="OrthoDB" id="9767885at2"/>
<dbReference type="Gene3D" id="2.130.10.10">
    <property type="entry name" value="YVTN repeat-like/Quinoprotein amine dehydrogenase"/>
    <property type="match status" value="1"/>
</dbReference>
<dbReference type="GO" id="GO:0016787">
    <property type="term" value="F:hydrolase activity"/>
    <property type="evidence" value="ECO:0007669"/>
    <property type="project" value="UniProtKB-KW"/>
</dbReference>
<keyword evidence="1" id="KW-0378">Hydrolase</keyword>
<protein>
    <submittedName>
        <fullName evidence="1">Glycosyl hydrolase</fullName>
    </submittedName>
</protein>
<dbReference type="PANTHER" id="PTHR43739">
    <property type="entry name" value="XYLOGLUCANASE (EUROFUNG)"/>
    <property type="match status" value="1"/>
</dbReference>
<dbReference type="AlphaFoldDB" id="A0A1I9YEK9"/>
<dbReference type="STRING" id="754502.BJG93_04575"/>
<proteinExistence type="predicted"/>
<accession>A0A1I9YEK9</accession>
<dbReference type="Proteomes" id="UP000179860">
    <property type="component" value="Chromosome 1"/>
</dbReference>
<reference evidence="1" key="1">
    <citation type="submission" date="2016-09" db="EMBL/GenBank/DDBJ databases">
        <title>The Complete Genome of Burkholderia sprentiae wsm5005.</title>
        <authorList>
            <person name="De Meyer S."/>
            <person name="Wang P."/>
            <person name="Terpolilli J."/>
        </authorList>
    </citation>
    <scope>NUCLEOTIDE SEQUENCE [LARGE SCALE GENOMIC DNA]</scope>
    <source>
        <strain evidence="1">WSM5005</strain>
    </source>
</reference>
<name>A0A1I9YEK9_9BURK</name>
<dbReference type="InterPro" id="IPR052025">
    <property type="entry name" value="Xyloglucanase_GH74"/>
</dbReference>
<dbReference type="GO" id="GO:0010411">
    <property type="term" value="P:xyloglucan metabolic process"/>
    <property type="evidence" value="ECO:0007669"/>
    <property type="project" value="TreeGrafter"/>
</dbReference>
<organism evidence="1 2">
    <name type="scientific">Paraburkholderia sprentiae WSM5005</name>
    <dbReference type="NCBI Taxonomy" id="754502"/>
    <lineage>
        <taxon>Bacteria</taxon>
        <taxon>Pseudomonadati</taxon>
        <taxon>Pseudomonadota</taxon>
        <taxon>Betaproteobacteria</taxon>
        <taxon>Burkholderiales</taxon>
        <taxon>Burkholderiaceae</taxon>
        <taxon>Paraburkholderia</taxon>
    </lineage>
</organism>
<sequence length="380" mass="42233">MIAVLTTNGGTVTHGDGAATTLLVATIRGMLVFEREDASAPWDLTRTTLEDRHVSALLYVPGAGLLFAGAHGQGSLVVSKDLGLTWEPANNGLKSTHIYTMAKQERDGKTVLFLGTEPSALYRSDDLGASWVEIPEMMTVPDQDRWTFPPPPHIAHVKNISFHPAEPETLYVCIEQGALLKTTDDGKTWNEPRSYESENDKFYHDNHRVVIRPSNPKQIFMCGGEGLHYSADAGETWVHLMTRQDLIGYPDAMFIDPRNENVLYLGGPGNAPRDWGARKSANATVLKSTDGGVTWKHMRNGLPEEIIGNIEGMGMYRWDDKIMLIAGTATGEIYATENDGESWYVVSEDVPPISKGGHYRWFLDAKERMTVEDRYGRNEH</sequence>
<gene>
    <name evidence="1" type="ORF">BJG93_04575</name>
</gene>
<dbReference type="InterPro" id="IPR015943">
    <property type="entry name" value="WD40/YVTN_repeat-like_dom_sf"/>
</dbReference>
<dbReference type="SUPFAM" id="SSF110296">
    <property type="entry name" value="Oligoxyloglucan reducing end-specific cellobiohydrolase"/>
    <property type="match status" value="1"/>
</dbReference>
<dbReference type="CDD" id="cd15482">
    <property type="entry name" value="Sialidase_non-viral"/>
    <property type="match status" value="1"/>
</dbReference>
<evidence type="ECO:0000313" key="1">
    <source>
        <dbReference type="EMBL" id="APA84742.1"/>
    </source>
</evidence>
<keyword evidence="2" id="KW-1185">Reference proteome</keyword>
<dbReference type="EMBL" id="CP017561">
    <property type="protein sequence ID" value="APA84742.1"/>
    <property type="molecule type" value="Genomic_DNA"/>
</dbReference>